<name>A0A8S0WU82_CYCAE</name>
<evidence type="ECO:0000259" key="3">
    <source>
        <dbReference type="Pfam" id="PF23664"/>
    </source>
</evidence>
<evidence type="ECO:0000256" key="2">
    <source>
        <dbReference type="SAM" id="Phobius"/>
    </source>
</evidence>
<dbReference type="EMBL" id="CACVBS010000051">
    <property type="protein sequence ID" value="CAA7265886.1"/>
    <property type="molecule type" value="Genomic_DNA"/>
</dbReference>
<feature type="region of interest" description="Disordered" evidence="1">
    <location>
        <begin position="253"/>
        <end position="274"/>
    </location>
</feature>
<dbReference type="Pfam" id="PF24097">
    <property type="entry name" value="TMD_POM152"/>
    <property type="match status" value="1"/>
</dbReference>
<evidence type="ECO:0000313" key="9">
    <source>
        <dbReference type="Proteomes" id="UP000467700"/>
    </source>
</evidence>
<keyword evidence="2" id="KW-1133">Transmembrane helix</keyword>
<dbReference type="GO" id="GO:0017056">
    <property type="term" value="F:structural constituent of nuclear pore"/>
    <property type="evidence" value="ECO:0007669"/>
    <property type="project" value="InterPro"/>
</dbReference>
<dbReference type="PANTHER" id="PTHR28206">
    <property type="entry name" value="NUCLEOPORIN POM152"/>
    <property type="match status" value="1"/>
</dbReference>
<dbReference type="Pfam" id="PF23664">
    <property type="entry name" value="Ig_Pom152"/>
    <property type="match status" value="2"/>
</dbReference>
<feature type="domain" description="Nucleoporin POM152 immunoglobulin-like" evidence="3">
    <location>
        <begin position="575"/>
        <end position="676"/>
    </location>
</feature>
<keyword evidence="2" id="KW-0812">Transmembrane</keyword>
<feature type="domain" description="Nucleoporin POM152 N-terminal transmembrane" evidence="4">
    <location>
        <begin position="24"/>
        <end position="108"/>
    </location>
</feature>
<reference evidence="8 9" key="1">
    <citation type="submission" date="2020-01" db="EMBL/GenBank/DDBJ databases">
        <authorList>
            <person name="Gupta K D."/>
        </authorList>
    </citation>
    <scope>NUCLEOTIDE SEQUENCE [LARGE SCALE GENOMIC DNA]</scope>
</reference>
<feature type="domain" description="Nucleoporin POM152 Ig-like" evidence="5">
    <location>
        <begin position="785"/>
        <end position="870"/>
    </location>
</feature>
<dbReference type="InterPro" id="IPR056543">
    <property type="entry name" value="Ig-like_POM152_9th"/>
</dbReference>
<feature type="domain" description="Nucleoporin POM152 immunoglobulin-like" evidence="3">
    <location>
        <begin position="901"/>
        <end position="979"/>
    </location>
</feature>
<protein>
    <recommendedName>
        <fullName evidence="10">Nucleoporin Pom152</fullName>
    </recommendedName>
</protein>
<feature type="domain" description="Nucleoporin POM152 first Ig-like" evidence="6">
    <location>
        <begin position="173"/>
        <end position="313"/>
    </location>
</feature>
<evidence type="ECO:0000259" key="4">
    <source>
        <dbReference type="Pfam" id="PF24097"/>
    </source>
</evidence>
<organism evidence="8 9">
    <name type="scientific">Cyclocybe aegerita</name>
    <name type="common">Black poplar mushroom</name>
    <name type="synonym">Agrocybe aegerita</name>
    <dbReference type="NCBI Taxonomy" id="1973307"/>
    <lineage>
        <taxon>Eukaryota</taxon>
        <taxon>Fungi</taxon>
        <taxon>Dikarya</taxon>
        <taxon>Basidiomycota</taxon>
        <taxon>Agaricomycotina</taxon>
        <taxon>Agaricomycetes</taxon>
        <taxon>Agaricomycetidae</taxon>
        <taxon>Agaricales</taxon>
        <taxon>Agaricineae</taxon>
        <taxon>Bolbitiaceae</taxon>
        <taxon>Cyclocybe</taxon>
    </lineage>
</organism>
<keyword evidence="2" id="KW-0472">Membrane</keyword>
<comment type="caution">
    <text evidence="8">The sequence shown here is derived from an EMBL/GenBank/DDBJ whole genome shotgun (WGS) entry which is preliminary data.</text>
</comment>
<accession>A0A8S0WU82</accession>
<dbReference type="GO" id="GO:0006606">
    <property type="term" value="P:protein import into nucleus"/>
    <property type="evidence" value="ECO:0007669"/>
    <property type="project" value="TreeGrafter"/>
</dbReference>
<dbReference type="Pfam" id="PF24312">
    <property type="entry name" value="Ig-like_POM152"/>
    <property type="match status" value="3"/>
</dbReference>
<feature type="domain" description="Nucleoporin POM152 ninth Ig-like" evidence="7">
    <location>
        <begin position="1114"/>
        <end position="1186"/>
    </location>
</feature>
<evidence type="ECO:0008006" key="10">
    <source>
        <dbReference type="Google" id="ProtNLM"/>
    </source>
</evidence>
<feature type="domain" description="Nucleoporin POM152 Ig-like" evidence="5">
    <location>
        <begin position="1197"/>
        <end position="1283"/>
    </location>
</feature>
<feature type="transmembrane region" description="Helical" evidence="2">
    <location>
        <begin position="30"/>
        <end position="52"/>
    </location>
</feature>
<dbReference type="GO" id="GO:0070762">
    <property type="term" value="C:nuclear pore transmembrane ring"/>
    <property type="evidence" value="ECO:0007669"/>
    <property type="project" value="TreeGrafter"/>
</dbReference>
<dbReference type="InterPro" id="IPR056541">
    <property type="entry name" value="Ig-like_POM152"/>
</dbReference>
<dbReference type="InterPro" id="IPR056540">
    <property type="entry name" value="TMD_POM152"/>
</dbReference>
<feature type="compositionally biased region" description="Acidic residues" evidence="1">
    <location>
        <begin position="256"/>
        <end position="268"/>
    </location>
</feature>
<dbReference type="PANTHER" id="PTHR28206:SF1">
    <property type="entry name" value="NUCLEOPORIN POM152"/>
    <property type="match status" value="1"/>
</dbReference>
<dbReference type="Proteomes" id="UP000467700">
    <property type="component" value="Unassembled WGS sequence"/>
</dbReference>
<feature type="domain" description="Nucleoporin POM152 Ig-like" evidence="5">
    <location>
        <begin position="467"/>
        <end position="570"/>
    </location>
</feature>
<dbReference type="Pfam" id="PF24527">
    <property type="entry name" value="Ig-like_Pom152_9"/>
    <property type="match status" value="1"/>
</dbReference>
<dbReference type="InterPro" id="IPR037701">
    <property type="entry name" value="Pom152"/>
</dbReference>
<dbReference type="InterPro" id="IPR056542">
    <property type="entry name" value="Ig-like_POM152_1st"/>
</dbReference>
<dbReference type="Pfam" id="PF24519">
    <property type="entry name" value="Ig-like_Pom152_1"/>
    <property type="match status" value="1"/>
</dbReference>
<feature type="transmembrane region" description="Helical" evidence="2">
    <location>
        <begin position="88"/>
        <end position="110"/>
    </location>
</feature>
<evidence type="ECO:0000259" key="5">
    <source>
        <dbReference type="Pfam" id="PF24312"/>
    </source>
</evidence>
<evidence type="ECO:0000259" key="7">
    <source>
        <dbReference type="Pfam" id="PF24527"/>
    </source>
</evidence>
<keyword evidence="9" id="KW-1185">Reference proteome</keyword>
<sequence>MATPSPNNAKNPPSNPLIPEKYIDVPSQRLYYLSFGLLCQAIKILDLILSVASVEDRMAVCRKWLLVDFAYCVLLSQLRIPRLTYTKATVVLQICLLWFFDGVMFGGIIVNLPTLLGGLAFGSTSSDISSTPSPFSIRDILSPLTFGLISSTSSGRDAHLLGQHTVRMSPISTAHLNPQGGNFCISSSTGFVLLPLVLNNTNLAGLKYSVTPLGYQNGKIETYDLTVKDLKLIEQNYRDKMLAASQLIQAGRNAPEYDEYDDDDDDSRTEDAHSKLQHTQSLIHIMVARAGVVRLERVYDTSNNDARLVLSQAILVPCPRVQFAKDDGPGLEPIRCAGQVANPQLKINVYGVPPLSLRWLRSVNGQRDQFLVEGIEGDHKDEPADSPFAESQDPIVALTSAPRVPIPQDITVPLTISLERPGTYLYALEEIIDGVGNVIRVGGDANPSEQTSNVATTTTRSFIVISKPAVSFSHCSPDSPTSLLIGSEATLRIDASHTDEFDKPWDLNLQYQPPTDGDSKSKKLKAWKKTLKYNGDQEDLSFRANAPGDYKIVGFKGKYCTGTVLAPDTCKVVQRPLPSAEIEWKRIHECSGDTGVSASLILHGTPPFQIYYRTQRDKEPSREISKTYTSSRAELTLQPERSGHYVFTFVAISDANYRKIELQGPSIDQMIHPVASVDFAESHGTGRGKRLVSTCSGDTVDINVELRGTGPWNLEIQVIGPQQAETLQIQGIEAARKTLKVPIPKELQKNGGSFEIDLVSVEDASKCKRAVSVPGVEVKVRRVIPTVQFYGKSHERHITVTENEKANLPLRLTGNGPWRLKYRKDGSERVMSAMVYNRNSELEVTGKGVYEILGVTDSQCPGTVVADASTYTVDWIPRPSARLSSSTEATFDQYNGSYILHSICEGVNGHVDLELTGRPPFQIMYNIAQNGESGGTKITGQPTFNSIQPRTRFQLHTSTPGRMYYEVKQIGDAAYPLSQNKDTIIPRSERLLFEQQVSVRPSARFRNRNRLAYCLNDALVPLDPSSADGTIILEGTAPFMVVFLIKNIAASHVDRRTVTVPTNTWRLDLPNYTFSSIGSHFVSIETVTDASSCEQAVVDPLLRSIWVDVAETAAIIPFERREDICVGDVTQFQLEGIPPWSIGYNVNGKSYTQEAKTSPFSLLQQQPGLFTVTSIAHQQKMCKAAVTDLRFNVHALPSAQVGHGKKIFQDIHEGDQAEITFTLIGEPPFTFTYQRTELPTKKGGPVKVLETHTVSRVQTNQYSIFSALEGTWTVTSISDRYCRYPPTQPELAVEKHR</sequence>
<evidence type="ECO:0000313" key="8">
    <source>
        <dbReference type="EMBL" id="CAA7265886.1"/>
    </source>
</evidence>
<evidence type="ECO:0000259" key="6">
    <source>
        <dbReference type="Pfam" id="PF24519"/>
    </source>
</evidence>
<dbReference type="GO" id="GO:0006999">
    <property type="term" value="P:nuclear pore organization"/>
    <property type="evidence" value="ECO:0007669"/>
    <property type="project" value="TreeGrafter"/>
</dbReference>
<dbReference type="OrthoDB" id="5529162at2759"/>
<proteinExistence type="predicted"/>
<dbReference type="InterPro" id="IPR056544">
    <property type="entry name" value="Ig_POM152"/>
</dbReference>
<gene>
    <name evidence="8" type="ORF">AAE3_LOCUS8148</name>
</gene>
<evidence type="ECO:0000256" key="1">
    <source>
        <dbReference type="SAM" id="MobiDB-lite"/>
    </source>
</evidence>